<dbReference type="OrthoDB" id="5955147at2759"/>
<dbReference type="InterPro" id="IPR000276">
    <property type="entry name" value="GPCR_Rhodpsn"/>
</dbReference>
<evidence type="ECO:0000256" key="5">
    <source>
        <dbReference type="RuleBase" id="RU000688"/>
    </source>
</evidence>
<keyword evidence="5" id="KW-0807">Transducer</keyword>
<dbReference type="GO" id="GO:0004930">
    <property type="term" value="F:G protein-coupled receptor activity"/>
    <property type="evidence" value="ECO:0007669"/>
    <property type="project" value="UniProtKB-KW"/>
</dbReference>
<evidence type="ECO:0000256" key="6">
    <source>
        <dbReference type="SAM" id="Coils"/>
    </source>
</evidence>
<dbReference type="GO" id="GO:0016020">
    <property type="term" value="C:membrane"/>
    <property type="evidence" value="ECO:0007669"/>
    <property type="project" value="UniProtKB-SubCell"/>
</dbReference>
<dbReference type="PROSITE" id="PS00237">
    <property type="entry name" value="G_PROTEIN_RECEP_F1_1"/>
    <property type="match status" value="1"/>
</dbReference>
<keyword evidence="2 5" id="KW-0812">Transmembrane</keyword>
<dbReference type="AlphaFoldDB" id="A0A2B4STD8"/>
<dbReference type="STRING" id="50429.A0A2B4STD8"/>
<evidence type="ECO:0000256" key="4">
    <source>
        <dbReference type="ARBA" id="ARBA00023136"/>
    </source>
</evidence>
<dbReference type="Gene3D" id="1.20.1070.10">
    <property type="entry name" value="Rhodopsin 7-helix transmembrane proteins"/>
    <property type="match status" value="1"/>
</dbReference>
<evidence type="ECO:0000256" key="8">
    <source>
        <dbReference type="SAM" id="Phobius"/>
    </source>
</evidence>
<feature type="compositionally biased region" description="Basic and acidic residues" evidence="7">
    <location>
        <begin position="461"/>
        <end position="479"/>
    </location>
</feature>
<keyword evidence="5 10" id="KW-0675">Receptor</keyword>
<feature type="coiled-coil region" evidence="6">
    <location>
        <begin position="409"/>
        <end position="458"/>
    </location>
</feature>
<sequence>MVSDDKDIHMMDDFNIDLLKYESSQISLDFLLSLRSCYLIPAEDKPTRVHRSSATLIDNMFVNTPDKLLVSGNIISDFSDHFSQFCITTKKAMLNSEDIVLTFSFCALVLVGLVGNLLVCLVVYLNRSMQTPMNYLLVNLAMADMVAVTFISPQYVFIHVFTHPTGVTGDIICKFITGGNLSWIGGVASVFSLVAISFERHQAVTNPYNAVSKFSALKVKIIVISCWIFTIAFNFPLFFAIYYDEENMFCLEAWPSPGYGKANSTAWLVIVGILPATIMISLYARVIYDLWFKKINGNVQIAVRKSRRKVTKLVLIVSVIYAVSWFPQLILYPLSHYHHAYEFGGIPYITTVVMVTFNSAINPVIYGFQSERFREYFKQFLFCQRRKASLVTPLVANAPRPIGESLVTANHAVKAIEEICEKAEAAERDQQMISVEKKASAEKEKKQVEDIRAKALEKVGETRKRVVGDEVSEEPEKKEKRTRRSGAETMVYLREKSEKEFKIRQEELELKKRSSVPKQSGKRK</sequence>
<dbReference type="Pfam" id="PF00001">
    <property type="entry name" value="7tm_1"/>
    <property type="match status" value="1"/>
</dbReference>
<feature type="transmembrane region" description="Helical" evidence="8">
    <location>
        <begin position="99"/>
        <end position="124"/>
    </location>
</feature>
<keyword evidence="5" id="KW-0297">G-protein coupled receptor</keyword>
<evidence type="ECO:0000259" key="9">
    <source>
        <dbReference type="PROSITE" id="PS50262"/>
    </source>
</evidence>
<dbReference type="FunFam" id="1.20.1070.10:FF:000368">
    <property type="entry name" value="Predicted protein"/>
    <property type="match status" value="1"/>
</dbReference>
<keyword evidence="11" id="KW-1185">Reference proteome</keyword>
<evidence type="ECO:0000256" key="3">
    <source>
        <dbReference type="ARBA" id="ARBA00022989"/>
    </source>
</evidence>
<evidence type="ECO:0000256" key="2">
    <source>
        <dbReference type="ARBA" id="ARBA00022692"/>
    </source>
</evidence>
<feature type="transmembrane region" description="Helical" evidence="8">
    <location>
        <begin position="313"/>
        <end position="334"/>
    </location>
</feature>
<dbReference type="Proteomes" id="UP000225706">
    <property type="component" value="Unassembled WGS sequence"/>
</dbReference>
<evidence type="ECO:0000313" key="11">
    <source>
        <dbReference type="Proteomes" id="UP000225706"/>
    </source>
</evidence>
<feature type="transmembrane region" description="Helical" evidence="8">
    <location>
        <begin position="136"/>
        <end position="161"/>
    </location>
</feature>
<proteinExistence type="inferred from homology"/>
<dbReference type="PANTHER" id="PTHR45698">
    <property type="entry name" value="TRACE AMINE-ASSOCIATED RECEPTOR 19N-RELATED"/>
    <property type="match status" value="1"/>
</dbReference>
<feature type="region of interest" description="Disordered" evidence="7">
    <location>
        <begin position="461"/>
        <end position="495"/>
    </location>
</feature>
<name>A0A2B4STD8_STYPI</name>
<accession>A0A2B4STD8</accession>
<dbReference type="SUPFAM" id="SSF81321">
    <property type="entry name" value="Family A G protein-coupled receptor-like"/>
    <property type="match status" value="1"/>
</dbReference>
<dbReference type="EMBL" id="LSMT01000032">
    <property type="protein sequence ID" value="PFX31747.1"/>
    <property type="molecule type" value="Genomic_DNA"/>
</dbReference>
<protein>
    <submittedName>
        <fullName evidence="10">Pyroglutamylated RFamide peptide receptor</fullName>
    </submittedName>
</protein>
<dbReference type="PROSITE" id="PS50262">
    <property type="entry name" value="G_PROTEIN_RECEP_F1_2"/>
    <property type="match status" value="1"/>
</dbReference>
<evidence type="ECO:0000313" key="10">
    <source>
        <dbReference type="EMBL" id="PFX31747.1"/>
    </source>
</evidence>
<keyword evidence="3 8" id="KW-1133">Transmembrane helix</keyword>
<dbReference type="PRINTS" id="PR00237">
    <property type="entry name" value="GPCRRHODOPSN"/>
</dbReference>
<feature type="transmembrane region" description="Helical" evidence="8">
    <location>
        <begin position="346"/>
        <end position="368"/>
    </location>
</feature>
<organism evidence="10 11">
    <name type="scientific">Stylophora pistillata</name>
    <name type="common">Smooth cauliflower coral</name>
    <dbReference type="NCBI Taxonomy" id="50429"/>
    <lineage>
        <taxon>Eukaryota</taxon>
        <taxon>Metazoa</taxon>
        <taxon>Cnidaria</taxon>
        <taxon>Anthozoa</taxon>
        <taxon>Hexacorallia</taxon>
        <taxon>Scleractinia</taxon>
        <taxon>Astrocoeniina</taxon>
        <taxon>Pocilloporidae</taxon>
        <taxon>Stylophora</taxon>
    </lineage>
</organism>
<feature type="domain" description="G-protein coupled receptors family 1 profile" evidence="9">
    <location>
        <begin position="115"/>
        <end position="366"/>
    </location>
</feature>
<feature type="transmembrane region" description="Helical" evidence="8">
    <location>
        <begin position="181"/>
        <end position="198"/>
    </location>
</feature>
<gene>
    <name evidence="10" type="primary">QRFPR</name>
    <name evidence="10" type="ORF">AWC38_SpisGene3447</name>
</gene>
<evidence type="ECO:0000256" key="1">
    <source>
        <dbReference type="ARBA" id="ARBA00004370"/>
    </source>
</evidence>
<comment type="caution">
    <text evidence="10">The sequence shown here is derived from an EMBL/GenBank/DDBJ whole genome shotgun (WGS) entry which is preliminary data.</text>
</comment>
<dbReference type="SMART" id="SM01381">
    <property type="entry name" value="7TM_GPCR_Srsx"/>
    <property type="match status" value="1"/>
</dbReference>
<dbReference type="InterPro" id="IPR017452">
    <property type="entry name" value="GPCR_Rhodpsn_7TM"/>
</dbReference>
<keyword evidence="6" id="KW-0175">Coiled coil</keyword>
<keyword evidence="4 8" id="KW-0472">Membrane</keyword>
<comment type="similarity">
    <text evidence="5">Belongs to the G-protein coupled receptor 1 family.</text>
</comment>
<feature type="transmembrane region" description="Helical" evidence="8">
    <location>
        <begin position="263"/>
        <end position="284"/>
    </location>
</feature>
<dbReference type="PANTHER" id="PTHR45698:SF1">
    <property type="entry name" value="TRACE AMINE-ASSOCIATED RECEPTOR 13C-LIKE"/>
    <property type="match status" value="1"/>
</dbReference>
<comment type="subcellular location">
    <subcellularLocation>
        <location evidence="1">Membrane</location>
    </subcellularLocation>
</comment>
<reference evidence="11" key="1">
    <citation type="journal article" date="2017" name="bioRxiv">
        <title>Comparative analysis of the genomes of Stylophora pistillata and Acropora digitifera provides evidence for extensive differences between species of corals.</title>
        <authorList>
            <person name="Voolstra C.R."/>
            <person name="Li Y."/>
            <person name="Liew Y.J."/>
            <person name="Baumgarten S."/>
            <person name="Zoccola D."/>
            <person name="Flot J.-F."/>
            <person name="Tambutte S."/>
            <person name="Allemand D."/>
            <person name="Aranda M."/>
        </authorList>
    </citation>
    <scope>NUCLEOTIDE SEQUENCE [LARGE SCALE GENOMIC DNA]</scope>
</reference>
<feature type="transmembrane region" description="Helical" evidence="8">
    <location>
        <begin position="219"/>
        <end position="243"/>
    </location>
</feature>
<dbReference type="CDD" id="cd00637">
    <property type="entry name" value="7tm_classA_rhodopsin-like"/>
    <property type="match status" value="1"/>
</dbReference>
<evidence type="ECO:0000256" key="7">
    <source>
        <dbReference type="SAM" id="MobiDB-lite"/>
    </source>
</evidence>